<evidence type="ECO:0000313" key="8">
    <source>
        <dbReference type="Proteomes" id="UP000315439"/>
    </source>
</evidence>
<dbReference type="AlphaFoldDB" id="A0A545U521"/>
<sequence>MRNFITIILSLLLFVVSALFFAQNDSLVMINYFSGQLEWQLNWVMVLCLLVGFALGVASVIGNLFKTKFQLRQAKNKLEGCQKEVNNLRALPIKDEY</sequence>
<keyword evidence="2 5" id="KW-0812">Transmembrane</keyword>
<dbReference type="OrthoDB" id="5796780at2"/>
<dbReference type="InterPro" id="IPR010445">
    <property type="entry name" value="LapA_dom"/>
</dbReference>
<evidence type="ECO:0000256" key="5">
    <source>
        <dbReference type="SAM" id="Phobius"/>
    </source>
</evidence>
<evidence type="ECO:0000259" key="6">
    <source>
        <dbReference type="Pfam" id="PF06305"/>
    </source>
</evidence>
<feature type="domain" description="Lipopolysaccharide assembly protein A" evidence="6">
    <location>
        <begin position="23"/>
        <end position="86"/>
    </location>
</feature>
<keyword evidence="4 5" id="KW-0472">Membrane</keyword>
<dbReference type="RefSeq" id="WP_142934176.1">
    <property type="nucleotide sequence ID" value="NZ_ML660170.1"/>
</dbReference>
<accession>A0A545U521</accession>
<protein>
    <submittedName>
        <fullName evidence="7">LapA family protein</fullName>
    </submittedName>
</protein>
<keyword evidence="3 5" id="KW-1133">Transmembrane helix</keyword>
<dbReference type="EMBL" id="VIKS01000014">
    <property type="protein sequence ID" value="TQV84503.1"/>
    <property type="molecule type" value="Genomic_DNA"/>
</dbReference>
<proteinExistence type="predicted"/>
<dbReference type="Proteomes" id="UP000315439">
    <property type="component" value="Unassembled WGS sequence"/>
</dbReference>
<dbReference type="GO" id="GO:0005886">
    <property type="term" value="C:plasma membrane"/>
    <property type="evidence" value="ECO:0007669"/>
    <property type="project" value="InterPro"/>
</dbReference>
<name>A0A545U521_9GAMM</name>
<comment type="caution">
    <text evidence="7">The sequence shown here is derived from an EMBL/GenBank/DDBJ whole genome shotgun (WGS) entry which is preliminary data.</text>
</comment>
<feature type="transmembrane region" description="Helical" evidence="5">
    <location>
        <begin position="42"/>
        <end position="65"/>
    </location>
</feature>
<reference evidence="7 8" key="1">
    <citation type="submission" date="2019-07" db="EMBL/GenBank/DDBJ databases">
        <title>Draft genome for Aliikangiella sp. M105.</title>
        <authorList>
            <person name="Wang G."/>
        </authorList>
    </citation>
    <scope>NUCLEOTIDE SEQUENCE [LARGE SCALE GENOMIC DNA]</scope>
    <source>
        <strain evidence="7 8">M105</strain>
    </source>
</reference>
<keyword evidence="1" id="KW-1003">Cell membrane</keyword>
<evidence type="ECO:0000256" key="2">
    <source>
        <dbReference type="ARBA" id="ARBA00022692"/>
    </source>
</evidence>
<evidence type="ECO:0000256" key="3">
    <source>
        <dbReference type="ARBA" id="ARBA00022989"/>
    </source>
</evidence>
<dbReference type="Pfam" id="PF06305">
    <property type="entry name" value="LapA_dom"/>
    <property type="match status" value="1"/>
</dbReference>
<organism evidence="7 8">
    <name type="scientific">Aliikangiella coralliicola</name>
    <dbReference type="NCBI Taxonomy" id="2592383"/>
    <lineage>
        <taxon>Bacteria</taxon>
        <taxon>Pseudomonadati</taxon>
        <taxon>Pseudomonadota</taxon>
        <taxon>Gammaproteobacteria</taxon>
        <taxon>Oceanospirillales</taxon>
        <taxon>Pleioneaceae</taxon>
        <taxon>Aliikangiella</taxon>
    </lineage>
</organism>
<evidence type="ECO:0000256" key="1">
    <source>
        <dbReference type="ARBA" id="ARBA00022475"/>
    </source>
</evidence>
<evidence type="ECO:0000256" key="4">
    <source>
        <dbReference type="ARBA" id="ARBA00023136"/>
    </source>
</evidence>
<keyword evidence="8" id="KW-1185">Reference proteome</keyword>
<gene>
    <name evidence="7" type="ORF">FLL46_23095</name>
</gene>
<evidence type="ECO:0000313" key="7">
    <source>
        <dbReference type="EMBL" id="TQV84503.1"/>
    </source>
</evidence>